<comment type="caution">
    <text evidence="5">The sequence shown here is derived from an EMBL/GenBank/DDBJ whole genome shotgun (WGS) entry which is preliminary data.</text>
</comment>
<evidence type="ECO:0000256" key="2">
    <source>
        <dbReference type="SAM" id="MobiDB-lite"/>
    </source>
</evidence>
<dbReference type="CDD" id="cd00063">
    <property type="entry name" value="FN3"/>
    <property type="match status" value="1"/>
</dbReference>
<dbReference type="PROSITE" id="PS50853">
    <property type="entry name" value="FN3"/>
    <property type="match status" value="1"/>
</dbReference>
<dbReference type="RefSeq" id="WP_034976487.1">
    <property type="nucleotide sequence ID" value="NZ_FOFI01000001.1"/>
</dbReference>
<keyword evidence="1 3" id="KW-0732">Signal</keyword>
<evidence type="ECO:0000313" key="6">
    <source>
        <dbReference type="Proteomes" id="UP000028623"/>
    </source>
</evidence>
<dbReference type="InterPro" id="IPR013783">
    <property type="entry name" value="Ig-like_fold"/>
</dbReference>
<dbReference type="AlphaFoldDB" id="A0A085BEI7"/>
<dbReference type="InterPro" id="IPR026444">
    <property type="entry name" value="Secre_tail"/>
</dbReference>
<dbReference type="Gene3D" id="2.60.40.10">
    <property type="entry name" value="Immunoglobulins"/>
    <property type="match status" value="2"/>
</dbReference>
<dbReference type="Gene3D" id="3.40.390.10">
    <property type="entry name" value="Collagenase (Catalytic Domain)"/>
    <property type="match status" value="1"/>
</dbReference>
<feature type="compositionally biased region" description="Polar residues" evidence="2">
    <location>
        <begin position="159"/>
        <end position="176"/>
    </location>
</feature>
<dbReference type="Proteomes" id="UP000028623">
    <property type="component" value="Unassembled WGS sequence"/>
</dbReference>
<dbReference type="Pfam" id="PF18962">
    <property type="entry name" value="Por_Secre_tail"/>
    <property type="match status" value="1"/>
</dbReference>
<feature type="compositionally biased region" description="Polar residues" evidence="2">
    <location>
        <begin position="311"/>
        <end position="322"/>
    </location>
</feature>
<evidence type="ECO:0000313" key="5">
    <source>
        <dbReference type="EMBL" id="KFC20882.1"/>
    </source>
</evidence>
<dbReference type="SUPFAM" id="SSF49265">
    <property type="entry name" value="Fibronectin type III"/>
    <property type="match status" value="1"/>
</dbReference>
<dbReference type="SUPFAM" id="SSF55486">
    <property type="entry name" value="Metalloproteases ('zincins'), catalytic domain"/>
    <property type="match status" value="1"/>
</dbReference>
<dbReference type="Pfam" id="PF13583">
    <property type="entry name" value="Reprolysin_4"/>
    <property type="match status" value="1"/>
</dbReference>
<dbReference type="InterPro" id="IPR003961">
    <property type="entry name" value="FN3_dom"/>
</dbReference>
<name>A0A085BEI7_9FLAO</name>
<feature type="region of interest" description="Disordered" evidence="2">
    <location>
        <begin position="304"/>
        <end position="332"/>
    </location>
</feature>
<proteinExistence type="predicted"/>
<dbReference type="STRING" id="421072.SAMN04488097_0200"/>
<dbReference type="InterPro" id="IPR036116">
    <property type="entry name" value="FN3_sf"/>
</dbReference>
<dbReference type="NCBIfam" id="TIGR04183">
    <property type="entry name" value="Por_Secre_tail"/>
    <property type="match status" value="1"/>
</dbReference>
<dbReference type="InterPro" id="IPR045474">
    <property type="entry name" value="GEVED"/>
</dbReference>
<evidence type="ECO:0000256" key="1">
    <source>
        <dbReference type="ARBA" id="ARBA00022729"/>
    </source>
</evidence>
<dbReference type="Pfam" id="PF20009">
    <property type="entry name" value="GEVED"/>
    <property type="match status" value="1"/>
</dbReference>
<feature type="region of interest" description="Disordered" evidence="2">
    <location>
        <begin position="150"/>
        <end position="176"/>
    </location>
</feature>
<dbReference type="InterPro" id="IPR024079">
    <property type="entry name" value="MetalloPept_cat_dom_sf"/>
</dbReference>
<sequence length="966" mass="105130">MKKIFTILAVSFGLILSSAHWNPTTFKGTRSKETKSTNFYSLDLDVIRIKLATAQPTGRNNQPTIIELPTLNGQIEQFEVYSLPVVAKSLAERYQLGSYVGSKVGDPTTYVRFSVSPYDLQSMMFRNGHYEFIEPLNKEKTVYGVFPKSEKQSGDHAFSCSTSESPQRQNEIDQLSKGSNFSNIATDFSKSSDQKYRTYRLAISVTGEYTQYFGGVPQAFSAINATITRVNAVFEKDFAIHLDLQDFPQLIFTNPSTDPYSTANTGVGGAWNREVQQTLTSLVGNDAYDVGHLFTRAGGSGNAGDVGNVCRNPSNSNDTTSKGAAYSAPRAGSGPQGDFFDIDLVAHEMGHQFGADHTYSFDIQQSPNQTAHMEPGSGSTIMSYAGITNVDVQSYRDAYYHTRSIEQVQTYINSQSCGTISNINNNPPVVAALPNKTIPKGTAFVLTANATDAENDPLTYNWEQYDLATSAITTVTGDNTTGPKFRSRVASQSPSRYFPRLSNVINGNLSSATDWEAVSNVARTMNFKVLVRDNNPDITQQQTSIGSQTITVGNNGPFKMTTAKVYNNVASPINWDVVNTNLAPYNVSNVKIDYSSDQGLTWNVLAATTPNDGSETLDFSAVSANQNIVVRISAVDNVFYALGKVAVSNVLACDGTAPTSLLANNITQTTANIDWDMIANATYTLRYKKSTESNWTVVNNITTNQYALSQLAINTSYDVNVAAVCSGTVGNYSNITFFTGAYNYCAAGSTYLMSEKIANVMFADINNNSTSNAGYEDFSNVIGNVTPGQIYNFTASSTTGSGDYDQVIVWIDLNQDGDFDDAGEKVLTTNFNTSPWKGVITIPSTIKAGRTKMRVRLYGAISNPNTTPCGNSYYGQVEDYSLNVGTLAVSDVNNVSFKYYPNPVKDILTITSSDKVNSISIYNVAGQLLKTNNSSNTIDMSTLSTGIYLIKTNIGSEIQTFKVIRK</sequence>
<dbReference type="Pfam" id="PF00041">
    <property type="entry name" value="fn3"/>
    <property type="match status" value="1"/>
</dbReference>
<dbReference type="EMBL" id="JPLY01000004">
    <property type="protein sequence ID" value="KFC20882.1"/>
    <property type="molecule type" value="Genomic_DNA"/>
</dbReference>
<gene>
    <name evidence="5" type="ORF">IO89_11615</name>
</gene>
<feature type="domain" description="Fibronectin type-III" evidence="4">
    <location>
        <begin position="657"/>
        <end position="744"/>
    </location>
</feature>
<dbReference type="eggNOG" id="COG4733">
    <property type="taxonomic scope" value="Bacteria"/>
</dbReference>
<keyword evidence="6" id="KW-1185">Reference proteome</keyword>
<organism evidence="5 6">
    <name type="scientific">Epilithonimonas lactis</name>
    <dbReference type="NCBI Taxonomy" id="421072"/>
    <lineage>
        <taxon>Bacteria</taxon>
        <taxon>Pseudomonadati</taxon>
        <taxon>Bacteroidota</taxon>
        <taxon>Flavobacteriia</taxon>
        <taxon>Flavobacteriales</taxon>
        <taxon>Weeksellaceae</taxon>
        <taxon>Chryseobacterium group</taxon>
        <taxon>Epilithonimonas</taxon>
    </lineage>
</organism>
<reference evidence="5 6" key="1">
    <citation type="submission" date="2014-07" db="EMBL/GenBank/DDBJ databases">
        <title>Epilithonimonas lactis LMG 22401 Genome.</title>
        <authorList>
            <person name="Pipes S.E."/>
            <person name="Stropko S.J."/>
        </authorList>
    </citation>
    <scope>NUCLEOTIDE SEQUENCE [LARGE SCALE GENOMIC DNA]</scope>
    <source>
        <strain evidence="5 6">LMG 24401</strain>
    </source>
</reference>
<protein>
    <recommendedName>
        <fullName evidence="4">Fibronectin type-III domain-containing protein</fullName>
    </recommendedName>
</protein>
<evidence type="ECO:0000256" key="3">
    <source>
        <dbReference type="SAM" id="SignalP"/>
    </source>
</evidence>
<feature type="signal peptide" evidence="3">
    <location>
        <begin position="1"/>
        <end position="21"/>
    </location>
</feature>
<feature type="chain" id="PRO_5001786943" description="Fibronectin type-III domain-containing protein" evidence="3">
    <location>
        <begin position="22"/>
        <end position="966"/>
    </location>
</feature>
<dbReference type="GO" id="GO:0008237">
    <property type="term" value="F:metallopeptidase activity"/>
    <property type="evidence" value="ECO:0007669"/>
    <property type="project" value="InterPro"/>
</dbReference>
<accession>A0A085BEI7</accession>
<evidence type="ECO:0000259" key="4">
    <source>
        <dbReference type="PROSITE" id="PS50853"/>
    </source>
</evidence>